<keyword evidence="12" id="KW-1185">Reference proteome</keyword>
<sequence length="313" mass="32840">MKIALDAMGGDFAPGATVEGAILAAEKLAGKAEILLIGDEGLIKAELQKHGYTSPRISVIHTTQVIAMGEHPTKALTQKPDSSIAKGYALLKAREVDAFASAGNTGAMLVGALFSVKAVEGFLRPCIASFAPKLNGGIGVIVDVGANADCKPEVLEQFGEIGSIYAEEVLKIPNPKVGLMSLGEEEGKGNMATQAAHQLLKANTSINFVGNIEGRDLFNDKADVIVCDGYTGNVILKMAESFYDILKEKNISDSFIDRLDYEAVGGTPILGINGNAIIGHGASSPGAICNMVQQAYQMATSDVSEKFKKTYSA</sequence>
<evidence type="ECO:0000256" key="8">
    <source>
        <dbReference type="ARBA" id="ARBA00024069"/>
    </source>
</evidence>
<evidence type="ECO:0000256" key="4">
    <source>
        <dbReference type="ARBA" id="ARBA00022679"/>
    </source>
</evidence>
<keyword evidence="7 10" id="KW-1208">Phospholipid metabolism</keyword>
<protein>
    <recommendedName>
        <fullName evidence="8 10">Phosphate acyltransferase</fullName>
        <ecNumber evidence="8 10">2.3.1.274</ecNumber>
    </recommendedName>
    <alternativeName>
        <fullName evidence="10">Acyl-ACP phosphotransacylase</fullName>
    </alternativeName>
    <alternativeName>
        <fullName evidence="10">Acyl-[acyl-carrier-protein]--phosphate acyltransferase</fullName>
    </alternativeName>
    <alternativeName>
        <fullName evidence="10">Phosphate-acyl-ACP acyltransferase</fullName>
    </alternativeName>
</protein>
<evidence type="ECO:0000256" key="5">
    <source>
        <dbReference type="ARBA" id="ARBA00023098"/>
    </source>
</evidence>
<comment type="subunit">
    <text evidence="9 10">Homodimer. Probably interacts with PlsY.</text>
</comment>
<dbReference type="GO" id="GO:0006633">
    <property type="term" value="P:fatty acid biosynthetic process"/>
    <property type="evidence" value="ECO:0007669"/>
    <property type="project" value="UniProtKB-UniRule"/>
</dbReference>
<dbReference type="EC" id="2.3.1.274" evidence="8 10"/>
<evidence type="ECO:0000256" key="1">
    <source>
        <dbReference type="ARBA" id="ARBA00001232"/>
    </source>
</evidence>
<evidence type="ECO:0000313" key="12">
    <source>
        <dbReference type="Proteomes" id="UP000326570"/>
    </source>
</evidence>
<dbReference type="PANTHER" id="PTHR30100:SF1">
    <property type="entry name" value="PHOSPHATE ACYLTRANSFERASE"/>
    <property type="match status" value="1"/>
</dbReference>
<keyword evidence="2 10" id="KW-0963">Cytoplasm</keyword>
<accession>A0A5N1J9V8</accession>
<evidence type="ECO:0000256" key="6">
    <source>
        <dbReference type="ARBA" id="ARBA00023209"/>
    </source>
</evidence>
<keyword evidence="3 10" id="KW-0444">Lipid biosynthesis</keyword>
<evidence type="ECO:0000256" key="10">
    <source>
        <dbReference type="HAMAP-Rule" id="MF_00019"/>
    </source>
</evidence>
<dbReference type="SUPFAM" id="SSF53659">
    <property type="entry name" value="Isocitrate/Isopropylmalate dehydrogenase-like"/>
    <property type="match status" value="1"/>
</dbReference>
<comment type="pathway">
    <text evidence="10">Lipid metabolism; phospholipid metabolism.</text>
</comment>
<organism evidence="11 12">
    <name type="scientific">Adhaeribacter soli</name>
    <dbReference type="NCBI Taxonomy" id="2607655"/>
    <lineage>
        <taxon>Bacteria</taxon>
        <taxon>Pseudomonadati</taxon>
        <taxon>Bacteroidota</taxon>
        <taxon>Cytophagia</taxon>
        <taxon>Cytophagales</taxon>
        <taxon>Hymenobacteraceae</taxon>
        <taxon>Adhaeribacter</taxon>
    </lineage>
</organism>
<dbReference type="Gene3D" id="3.40.718.10">
    <property type="entry name" value="Isopropylmalate Dehydrogenase"/>
    <property type="match status" value="1"/>
</dbReference>
<keyword evidence="11" id="KW-0012">Acyltransferase</keyword>
<evidence type="ECO:0000256" key="7">
    <source>
        <dbReference type="ARBA" id="ARBA00023264"/>
    </source>
</evidence>
<reference evidence="11 12" key="1">
    <citation type="submission" date="2019-09" db="EMBL/GenBank/DDBJ databases">
        <title>Genome sequence of Adhaeribacter sp. M2.</title>
        <authorList>
            <person name="Srinivasan S."/>
        </authorList>
    </citation>
    <scope>NUCLEOTIDE SEQUENCE [LARGE SCALE GENOMIC DNA]</scope>
    <source>
        <strain evidence="11 12">M2</strain>
    </source>
</reference>
<comment type="similarity">
    <text evidence="10">Belongs to the PlsX family.</text>
</comment>
<comment type="subcellular location">
    <subcellularLocation>
        <location evidence="10">Cytoplasm</location>
    </subcellularLocation>
    <text evidence="10">Associated with the membrane possibly through PlsY.</text>
</comment>
<name>A0A5N1J9V8_9BACT</name>
<dbReference type="InterPro" id="IPR003664">
    <property type="entry name" value="FA_synthesis"/>
</dbReference>
<dbReference type="GO" id="GO:0008654">
    <property type="term" value="P:phospholipid biosynthetic process"/>
    <property type="evidence" value="ECO:0007669"/>
    <property type="project" value="UniProtKB-KW"/>
</dbReference>
<dbReference type="UniPathway" id="UPA00085"/>
<dbReference type="Proteomes" id="UP000326570">
    <property type="component" value="Unassembled WGS sequence"/>
</dbReference>
<proteinExistence type="inferred from homology"/>
<dbReference type="NCBIfam" id="TIGR00182">
    <property type="entry name" value="plsX"/>
    <property type="match status" value="1"/>
</dbReference>
<keyword evidence="5 10" id="KW-0443">Lipid metabolism</keyword>
<dbReference type="RefSeq" id="WP_150901761.1">
    <property type="nucleotide sequence ID" value="NZ_VTWT01000001.1"/>
</dbReference>
<dbReference type="AlphaFoldDB" id="A0A5N1J9V8"/>
<comment type="function">
    <text evidence="10">Catalyzes the reversible formation of acyl-phosphate (acyl-PO(4)) from acyl-[acyl-carrier-protein] (acyl-ACP). This enzyme utilizes acyl-ACP as fatty acyl donor, but not acyl-CoA.</text>
</comment>
<dbReference type="GO" id="GO:0005737">
    <property type="term" value="C:cytoplasm"/>
    <property type="evidence" value="ECO:0007669"/>
    <property type="project" value="UniProtKB-SubCell"/>
</dbReference>
<evidence type="ECO:0000256" key="9">
    <source>
        <dbReference type="ARBA" id="ARBA00046608"/>
    </source>
</evidence>
<evidence type="ECO:0000313" key="11">
    <source>
        <dbReference type="EMBL" id="KAA9345619.1"/>
    </source>
</evidence>
<dbReference type="HAMAP" id="MF_00019">
    <property type="entry name" value="PlsX"/>
    <property type="match status" value="1"/>
</dbReference>
<dbReference type="Pfam" id="PF02504">
    <property type="entry name" value="FA_synthesis"/>
    <property type="match status" value="1"/>
</dbReference>
<comment type="caution">
    <text evidence="11">The sequence shown here is derived from an EMBL/GenBank/DDBJ whole genome shotgun (WGS) entry which is preliminary data.</text>
</comment>
<evidence type="ECO:0000256" key="2">
    <source>
        <dbReference type="ARBA" id="ARBA00022490"/>
    </source>
</evidence>
<dbReference type="PIRSF" id="PIRSF002465">
    <property type="entry name" value="Phsphlp_syn_PlsX"/>
    <property type="match status" value="1"/>
</dbReference>
<comment type="catalytic activity">
    <reaction evidence="1 10">
        <text>a fatty acyl-[ACP] + phosphate = an acyl phosphate + holo-[ACP]</text>
        <dbReference type="Rhea" id="RHEA:42292"/>
        <dbReference type="Rhea" id="RHEA-COMP:9685"/>
        <dbReference type="Rhea" id="RHEA-COMP:14125"/>
        <dbReference type="ChEBI" id="CHEBI:43474"/>
        <dbReference type="ChEBI" id="CHEBI:59918"/>
        <dbReference type="ChEBI" id="CHEBI:64479"/>
        <dbReference type="ChEBI" id="CHEBI:138651"/>
        <dbReference type="EC" id="2.3.1.274"/>
    </reaction>
</comment>
<gene>
    <name evidence="10 11" type="primary">plsX</name>
    <name evidence="11" type="ORF">F0P94_00585</name>
</gene>
<dbReference type="InterPro" id="IPR012281">
    <property type="entry name" value="Phospholipid_synth_PlsX-like"/>
</dbReference>
<dbReference type="PANTHER" id="PTHR30100">
    <property type="entry name" value="FATTY ACID/PHOSPHOLIPID SYNTHESIS PROTEIN PLSX"/>
    <property type="match status" value="1"/>
</dbReference>
<keyword evidence="4 10" id="KW-0808">Transferase</keyword>
<dbReference type="GO" id="GO:0043811">
    <property type="term" value="F:phosphate:acyl-[acyl carrier protein] acyltransferase activity"/>
    <property type="evidence" value="ECO:0007669"/>
    <property type="project" value="UniProtKB-UniRule"/>
</dbReference>
<dbReference type="EMBL" id="VTWT01000001">
    <property type="protein sequence ID" value="KAA9345619.1"/>
    <property type="molecule type" value="Genomic_DNA"/>
</dbReference>
<keyword evidence="6 10" id="KW-0594">Phospholipid biosynthesis</keyword>
<evidence type="ECO:0000256" key="3">
    <source>
        <dbReference type="ARBA" id="ARBA00022516"/>
    </source>
</evidence>